<proteinExistence type="predicted"/>
<gene>
    <name evidence="1" type="ORF">ZIOFF_060947</name>
</gene>
<organism evidence="1 2">
    <name type="scientific">Zingiber officinale</name>
    <name type="common">Ginger</name>
    <name type="synonym">Amomum zingiber</name>
    <dbReference type="NCBI Taxonomy" id="94328"/>
    <lineage>
        <taxon>Eukaryota</taxon>
        <taxon>Viridiplantae</taxon>
        <taxon>Streptophyta</taxon>
        <taxon>Embryophyta</taxon>
        <taxon>Tracheophyta</taxon>
        <taxon>Spermatophyta</taxon>
        <taxon>Magnoliopsida</taxon>
        <taxon>Liliopsida</taxon>
        <taxon>Zingiberales</taxon>
        <taxon>Zingiberaceae</taxon>
        <taxon>Zingiber</taxon>
    </lineage>
</organism>
<evidence type="ECO:0000313" key="2">
    <source>
        <dbReference type="Proteomes" id="UP000734854"/>
    </source>
</evidence>
<dbReference type="AlphaFoldDB" id="A0A8J5F717"/>
<dbReference type="Proteomes" id="UP000734854">
    <property type="component" value="Unassembled WGS sequence"/>
</dbReference>
<name>A0A8J5F717_ZINOF</name>
<comment type="caution">
    <text evidence="1">The sequence shown here is derived from an EMBL/GenBank/DDBJ whole genome shotgun (WGS) entry which is preliminary data.</text>
</comment>
<evidence type="ECO:0000313" key="1">
    <source>
        <dbReference type="EMBL" id="KAG6484152.1"/>
    </source>
</evidence>
<sequence>MSIATLSLAPSAARFLVVPYIRHKVTPFFSGRASLSFPTSSTLPIGDSCEEVVSTSFLSSSTSYLESVPSASRRLVGAGMCLSGVIFCHRCPGLPIAMFPLALVPWHLGANPSM</sequence>
<protein>
    <submittedName>
        <fullName evidence="1">Uncharacterized protein</fullName>
    </submittedName>
</protein>
<reference evidence="1 2" key="1">
    <citation type="submission" date="2020-08" db="EMBL/GenBank/DDBJ databases">
        <title>Plant Genome Project.</title>
        <authorList>
            <person name="Zhang R.-G."/>
        </authorList>
    </citation>
    <scope>NUCLEOTIDE SEQUENCE [LARGE SCALE GENOMIC DNA]</scope>
    <source>
        <tissue evidence="1">Rhizome</tissue>
    </source>
</reference>
<dbReference type="EMBL" id="JACMSC010000016">
    <property type="protein sequence ID" value="KAG6484152.1"/>
    <property type="molecule type" value="Genomic_DNA"/>
</dbReference>
<accession>A0A8J5F717</accession>
<keyword evidence="2" id="KW-1185">Reference proteome</keyword>